<evidence type="ECO:0000313" key="2">
    <source>
        <dbReference type="Proteomes" id="UP000287188"/>
    </source>
</evidence>
<gene>
    <name evidence="1" type="ORF">KDK_49000</name>
</gene>
<accession>A0A402AQ27</accession>
<keyword evidence="2" id="KW-1185">Reference proteome</keyword>
<comment type="caution">
    <text evidence="1">The sequence shown here is derived from an EMBL/GenBank/DDBJ whole genome shotgun (WGS) entry which is preliminary data.</text>
</comment>
<proteinExistence type="predicted"/>
<dbReference type="AlphaFoldDB" id="A0A402AQ27"/>
<evidence type="ECO:0000313" key="1">
    <source>
        <dbReference type="EMBL" id="GCE21100.1"/>
    </source>
</evidence>
<reference evidence="2" key="1">
    <citation type="submission" date="2018-12" db="EMBL/GenBank/DDBJ databases">
        <title>Tengunoibacter tsumagoiensis gen. nov., sp. nov., Dictyobacter kobayashii sp. nov., D. alpinus sp. nov., and D. joshuensis sp. nov. and description of Dictyobacteraceae fam. nov. within the order Ktedonobacterales isolated from Tengu-no-mugimeshi.</title>
        <authorList>
            <person name="Wang C.M."/>
            <person name="Zheng Y."/>
            <person name="Sakai Y."/>
            <person name="Toyoda A."/>
            <person name="Minakuchi Y."/>
            <person name="Abe K."/>
            <person name="Yokota A."/>
            <person name="Yabe S."/>
        </authorList>
    </citation>
    <scope>NUCLEOTIDE SEQUENCE [LARGE SCALE GENOMIC DNA]</scope>
    <source>
        <strain evidence="2">Uno11</strain>
    </source>
</reference>
<protein>
    <submittedName>
        <fullName evidence="1">Uncharacterized protein</fullName>
    </submittedName>
</protein>
<dbReference type="OrthoDB" id="2247630at2"/>
<dbReference type="RefSeq" id="WP_126552650.1">
    <property type="nucleotide sequence ID" value="NZ_BIFS01000001.1"/>
</dbReference>
<organism evidence="1 2">
    <name type="scientific">Dictyobacter kobayashii</name>
    <dbReference type="NCBI Taxonomy" id="2014872"/>
    <lineage>
        <taxon>Bacteria</taxon>
        <taxon>Bacillati</taxon>
        <taxon>Chloroflexota</taxon>
        <taxon>Ktedonobacteria</taxon>
        <taxon>Ktedonobacterales</taxon>
        <taxon>Dictyobacteraceae</taxon>
        <taxon>Dictyobacter</taxon>
    </lineage>
</organism>
<dbReference type="SUPFAM" id="SSF53474">
    <property type="entry name" value="alpha/beta-Hydrolases"/>
    <property type="match status" value="1"/>
</dbReference>
<sequence>MFLTSTDGTKIAYDVQGEGPLLLLLQGFDEPRQIWHEIGYVERLRQHFRVVTMDRRALVRAINQLSLRRIA</sequence>
<dbReference type="InterPro" id="IPR029058">
    <property type="entry name" value="AB_hydrolase_fold"/>
</dbReference>
<dbReference type="Proteomes" id="UP000287188">
    <property type="component" value="Unassembled WGS sequence"/>
</dbReference>
<dbReference type="EMBL" id="BIFS01000001">
    <property type="protein sequence ID" value="GCE21100.1"/>
    <property type="molecule type" value="Genomic_DNA"/>
</dbReference>
<dbReference type="Gene3D" id="3.40.50.1820">
    <property type="entry name" value="alpha/beta hydrolase"/>
    <property type="match status" value="1"/>
</dbReference>
<name>A0A402AQ27_9CHLR</name>